<protein>
    <submittedName>
        <fullName evidence="2">ArsR family transcriptional regulator</fullName>
    </submittedName>
</protein>
<keyword evidence="3" id="KW-1185">Reference proteome</keyword>
<accession>A0A3N1H200</accession>
<reference evidence="2 3" key="1">
    <citation type="submission" date="2018-11" db="EMBL/GenBank/DDBJ databases">
        <title>Sequencing the genomes of 1000 actinobacteria strains.</title>
        <authorList>
            <person name="Klenk H.-P."/>
        </authorList>
    </citation>
    <scope>NUCLEOTIDE SEQUENCE [LARGE SCALE GENOMIC DNA]</scope>
    <source>
        <strain evidence="2 3">DSM 44231</strain>
    </source>
</reference>
<dbReference type="EMBL" id="RJKM01000001">
    <property type="protein sequence ID" value="ROP36565.1"/>
    <property type="molecule type" value="Genomic_DNA"/>
</dbReference>
<comment type="caution">
    <text evidence="2">The sequence shown here is derived from an EMBL/GenBank/DDBJ whole genome shotgun (WGS) entry which is preliminary data.</text>
</comment>
<proteinExistence type="predicted"/>
<dbReference type="SMART" id="SM00418">
    <property type="entry name" value="HTH_ARSR"/>
    <property type="match status" value="1"/>
</dbReference>
<evidence type="ECO:0000313" key="2">
    <source>
        <dbReference type="EMBL" id="ROP36565.1"/>
    </source>
</evidence>
<feature type="domain" description="HTH arsR-type" evidence="1">
    <location>
        <begin position="12"/>
        <end position="106"/>
    </location>
</feature>
<dbReference type="AlphaFoldDB" id="A0A3N1H200"/>
<dbReference type="Pfam" id="PF12840">
    <property type="entry name" value="HTH_20"/>
    <property type="match status" value="1"/>
</dbReference>
<sequence>MATVTSSRDLPHPSLEEIRLESVLHALADPIRMRMVRDLATTDGGMSCSAFDVPVSASTATYHFRVLRESGVIRQAYKGTAKVSWLRQDDLAKLFPGLLDSMVEASTRQSGRLGEAS</sequence>
<dbReference type="PROSITE" id="PS50987">
    <property type="entry name" value="HTH_ARSR_2"/>
    <property type="match status" value="1"/>
</dbReference>
<dbReference type="OrthoDB" id="4471357at2"/>
<dbReference type="SUPFAM" id="SSF46785">
    <property type="entry name" value="Winged helix' DNA-binding domain"/>
    <property type="match status" value="1"/>
</dbReference>
<dbReference type="PRINTS" id="PR00778">
    <property type="entry name" value="HTHARSR"/>
</dbReference>
<evidence type="ECO:0000259" key="1">
    <source>
        <dbReference type="PROSITE" id="PS50987"/>
    </source>
</evidence>
<dbReference type="Proteomes" id="UP000268727">
    <property type="component" value="Unassembled WGS sequence"/>
</dbReference>
<gene>
    <name evidence="2" type="ORF">EDD40_1839</name>
</gene>
<dbReference type="GO" id="GO:0003700">
    <property type="term" value="F:DNA-binding transcription factor activity"/>
    <property type="evidence" value="ECO:0007669"/>
    <property type="project" value="InterPro"/>
</dbReference>
<dbReference type="InterPro" id="IPR036388">
    <property type="entry name" value="WH-like_DNA-bd_sf"/>
</dbReference>
<dbReference type="InterPro" id="IPR036390">
    <property type="entry name" value="WH_DNA-bd_sf"/>
</dbReference>
<name>A0A3N1H200_9PSEU</name>
<evidence type="ECO:0000313" key="3">
    <source>
        <dbReference type="Proteomes" id="UP000268727"/>
    </source>
</evidence>
<dbReference type="InterPro" id="IPR011991">
    <property type="entry name" value="ArsR-like_HTH"/>
</dbReference>
<organism evidence="2 3">
    <name type="scientific">Saccharothrix texasensis</name>
    <dbReference type="NCBI Taxonomy" id="103734"/>
    <lineage>
        <taxon>Bacteria</taxon>
        <taxon>Bacillati</taxon>
        <taxon>Actinomycetota</taxon>
        <taxon>Actinomycetes</taxon>
        <taxon>Pseudonocardiales</taxon>
        <taxon>Pseudonocardiaceae</taxon>
        <taxon>Saccharothrix</taxon>
    </lineage>
</organism>
<dbReference type="CDD" id="cd00090">
    <property type="entry name" value="HTH_ARSR"/>
    <property type="match status" value="1"/>
</dbReference>
<dbReference type="InterPro" id="IPR001845">
    <property type="entry name" value="HTH_ArsR_DNA-bd_dom"/>
</dbReference>
<dbReference type="Gene3D" id="1.10.10.10">
    <property type="entry name" value="Winged helix-like DNA-binding domain superfamily/Winged helix DNA-binding domain"/>
    <property type="match status" value="1"/>
</dbReference>